<comment type="caution">
    <text evidence="1">The sequence shown here is derived from an EMBL/GenBank/DDBJ whole genome shotgun (WGS) entry which is preliminary data.</text>
</comment>
<dbReference type="EMBL" id="CADEAL010003948">
    <property type="protein sequence ID" value="CAB1447501.1"/>
    <property type="molecule type" value="Genomic_DNA"/>
</dbReference>
<dbReference type="Proteomes" id="UP001153269">
    <property type="component" value="Unassembled WGS sequence"/>
</dbReference>
<keyword evidence="2" id="KW-1185">Reference proteome</keyword>
<organism evidence="1 2">
    <name type="scientific">Pleuronectes platessa</name>
    <name type="common">European plaice</name>
    <dbReference type="NCBI Taxonomy" id="8262"/>
    <lineage>
        <taxon>Eukaryota</taxon>
        <taxon>Metazoa</taxon>
        <taxon>Chordata</taxon>
        <taxon>Craniata</taxon>
        <taxon>Vertebrata</taxon>
        <taxon>Euteleostomi</taxon>
        <taxon>Actinopterygii</taxon>
        <taxon>Neopterygii</taxon>
        <taxon>Teleostei</taxon>
        <taxon>Neoteleostei</taxon>
        <taxon>Acanthomorphata</taxon>
        <taxon>Carangaria</taxon>
        <taxon>Pleuronectiformes</taxon>
        <taxon>Pleuronectoidei</taxon>
        <taxon>Pleuronectidae</taxon>
        <taxon>Pleuronectes</taxon>
    </lineage>
</organism>
<dbReference type="AlphaFoldDB" id="A0A9N7VD47"/>
<reference evidence="1" key="1">
    <citation type="submission" date="2020-03" db="EMBL/GenBank/DDBJ databases">
        <authorList>
            <person name="Weist P."/>
        </authorList>
    </citation>
    <scope>NUCLEOTIDE SEQUENCE</scope>
</reference>
<gene>
    <name evidence="1" type="ORF">PLEPLA_LOCUS35189</name>
</gene>
<evidence type="ECO:0000313" key="2">
    <source>
        <dbReference type="Proteomes" id="UP001153269"/>
    </source>
</evidence>
<accession>A0A9N7VD47</accession>
<protein>
    <submittedName>
        <fullName evidence="1">Uncharacterized protein</fullName>
    </submittedName>
</protein>
<proteinExistence type="predicted"/>
<sequence length="79" mass="8802">MHTRTQIHANADLRMNKKRVRCAGRLRDVKCPLGEGAESEGVLVGSWWGLVEAGGGRCTAPWLQVARWRFDREPLSCGP</sequence>
<evidence type="ECO:0000313" key="1">
    <source>
        <dbReference type="EMBL" id="CAB1447501.1"/>
    </source>
</evidence>
<name>A0A9N7VD47_PLEPL</name>